<dbReference type="Pfam" id="PF13407">
    <property type="entry name" value="Peripla_BP_4"/>
    <property type="match status" value="1"/>
</dbReference>
<protein>
    <submittedName>
        <fullName evidence="6">Ribose ABC transport system, periplasmic ribose-binding protein RbsB (TC 3.A.1.2.1)</fullName>
    </submittedName>
</protein>
<name>A0ABM9DHV4_9HYPH</name>
<feature type="chain" id="PRO_5045350439" evidence="4">
    <location>
        <begin position="21"/>
        <end position="319"/>
    </location>
</feature>
<evidence type="ECO:0000256" key="1">
    <source>
        <dbReference type="ARBA" id="ARBA00004196"/>
    </source>
</evidence>
<comment type="subcellular location">
    <subcellularLocation>
        <location evidence="1">Cell envelope</location>
    </subcellularLocation>
</comment>
<evidence type="ECO:0000256" key="2">
    <source>
        <dbReference type="ARBA" id="ARBA00007639"/>
    </source>
</evidence>
<keyword evidence="7" id="KW-1185">Reference proteome</keyword>
<evidence type="ECO:0000256" key="3">
    <source>
        <dbReference type="ARBA" id="ARBA00022729"/>
    </source>
</evidence>
<evidence type="ECO:0000313" key="6">
    <source>
        <dbReference type="EMBL" id="CAH2396164.1"/>
    </source>
</evidence>
<dbReference type="CDD" id="cd01536">
    <property type="entry name" value="PBP1_ABC_sugar_binding-like"/>
    <property type="match status" value="1"/>
</dbReference>
<comment type="caution">
    <text evidence="6">The sequence shown here is derived from an EMBL/GenBank/DDBJ whole genome shotgun (WGS) entry which is preliminary data.</text>
</comment>
<feature type="domain" description="Periplasmic binding protein" evidence="5">
    <location>
        <begin position="26"/>
        <end position="279"/>
    </location>
</feature>
<dbReference type="InterPro" id="IPR028082">
    <property type="entry name" value="Peripla_BP_I"/>
</dbReference>
<evidence type="ECO:0000256" key="4">
    <source>
        <dbReference type="SAM" id="SignalP"/>
    </source>
</evidence>
<proteinExistence type="inferred from homology"/>
<dbReference type="PANTHER" id="PTHR46847:SF1">
    <property type="entry name" value="D-ALLOSE-BINDING PERIPLASMIC PROTEIN-RELATED"/>
    <property type="match status" value="1"/>
</dbReference>
<dbReference type="SUPFAM" id="SSF53822">
    <property type="entry name" value="Periplasmic binding protein-like I"/>
    <property type="match status" value="1"/>
</dbReference>
<dbReference type="Gene3D" id="3.40.50.2300">
    <property type="match status" value="2"/>
</dbReference>
<accession>A0ABM9DHV4</accession>
<dbReference type="PROSITE" id="PS51257">
    <property type="entry name" value="PROKAR_LIPOPROTEIN"/>
    <property type="match status" value="1"/>
</dbReference>
<dbReference type="Proteomes" id="UP001153050">
    <property type="component" value="Unassembled WGS sequence"/>
</dbReference>
<organism evidence="6 7">
    <name type="scientific">Mesorhizobium escarrei</name>
    <dbReference type="NCBI Taxonomy" id="666018"/>
    <lineage>
        <taxon>Bacteria</taxon>
        <taxon>Pseudomonadati</taxon>
        <taxon>Pseudomonadota</taxon>
        <taxon>Alphaproteobacteria</taxon>
        <taxon>Hyphomicrobiales</taxon>
        <taxon>Phyllobacteriaceae</taxon>
        <taxon>Mesorhizobium</taxon>
    </lineage>
</organism>
<evidence type="ECO:0000259" key="5">
    <source>
        <dbReference type="Pfam" id="PF13407"/>
    </source>
</evidence>
<dbReference type="EMBL" id="CAKXZT010000035">
    <property type="protein sequence ID" value="CAH2396164.1"/>
    <property type="molecule type" value="Genomic_DNA"/>
</dbReference>
<comment type="similarity">
    <text evidence="2">Belongs to the bacterial solute-binding protein 2 family.</text>
</comment>
<evidence type="ECO:0000313" key="7">
    <source>
        <dbReference type="Proteomes" id="UP001153050"/>
    </source>
</evidence>
<dbReference type="InterPro" id="IPR025997">
    <property type="entry name" value="SBP_2_dom"/>
</dbReference>
<reference evidence="6 7" key="1">
    <citation type="submission" date="2022-03" db="EMBL/GenBank/DDBJ databases">
        <authorList>
            <person name="Brunel B."/>
        </authorList>
    </citation>
    <scope>NUCLEOTIDE SEQUENCE [LARGE SCALE GENOMIC DNA]</scope>
    <source>
        <strain evidence="6">STM5069sample</strain>
    </source>
</reference>
<keyword evidence="3 4" id="KW-0732">Signal</keyword>
<gene>
    <name evidence="6" type="ORF">MES5069_130086</name>
</gene>
<dbReference type="PANTHER" id="PTHR46847">
    <property type="entry name" value="D-ALLOSE-BINDING PERIPLASMIC PROTEIN-RELATED"/>
    <property type="match status" value="1"/>
</dbReference>
<dbReference type="RefSeq" id="WP_254016766.1">
    <property type="nucleotide sequence ID" value="NZ_CAKXZT010000035.1"/>
</dbReference>
<sequence>MKTALASVILLAISASCAMAQDKGEIAVFTKNKVDPFFEEARVGADVAAKGLGYSTVQYAPTRPNNFQEQIAQVEDAITRKPKGMVFVPVDTKGLKPSVDKVREAGIPIVNFIDMGDGNFNSYVIYDDHKMGADVTRILAEKLGGKGKIVIIEGIKGSATSDNRTAGAQETLKSYPQIQVVAVQAANYQRLQALQVMENLMQQFPEIDGVIAASDNMALGAIEAMESAGHSGTQVVSMDGTIDGVQAVSAGRLLASAEFSGFQMGCTAVEIIDRLTKGEAVPERLELKAEMITRETADKFGQPLERRTCKSLKDLGLAS</sequence>
<feature type="signal peptide" evidence="4">
    <location>
        <begin position="1"/>
        <end position="20"/>
    </location>
</feature>